<comment type="caution">
    <text evidence="2">The sequence shown here is derived from an EMBL/GenBank/DDBJ whole genome shotgun (WGS) entry which is preliminary data.</text>
</comment>
<protein>
    <submittedName>
        <fullName evidence="2">Uncharacterized protein</fullName>
    </submittedName>
</protein>
<evidence type="ECO:0000313" key="3">
    <source>
        <dbReference type="Proteomes" id="UP001285636"/>
    </source>
</evidence>
<feature type="non-terminal residue" evidence="2">
    <location>
        <position position="86"/>
    </location>
</feature>
<dbReference type="RefSeq" id="WP_323468133.1">
    <property type="nucleotide sequence ID" value="NZ_JAWJAY010000934.1"/>
</dbReference>
<dbReference type="AlphaFoldDB" id="A0AAJ2NT81"/>
<feature type="region of interest" description="Disordered" evidence="1">
    <location>
        <begin position="1"/>
        <end position="25"/>
    </location>
</feature>
<proteinExistence type="predicted"/>
<evidence type="ECO:0000313" key="2">
    <source>
        <dbReference type="EMBL" id="MDV2888101.1"/>
    </source>
</evidence>
<accession>A0AAJ2NT81</accession>
<dbReference type="Proteomes" id="UP001285636">
    <property type="component" value="Unassembled WGS sequence"/>
</dbReference>
<gene>
    <name evidence="2" type="ORF">RYX45_23340</name>
</gene>
<organism evidence="2 3">
    <name type="scientific">Alkalihalophilus pseudofirmus</name>
    <name type="common">Bacillus pseudofirmus</name>
    <dbReference type="NCBI Taxonomy" id="79885"/>
    <lineage>
        <taxon>Bacteria</taxon>
        <taxon>Bacillati</taxon>
        <taxon>Bacillota</taxon>
        <taxon>Bacilli</taxon>
        <taxon>Bacillales</taxon>
        <taxon>Bacillaceae</taxon>
        <taxon>Alkalihalophilus</taxon>
    </lineage>
</organism>
<evidence type="ECO:0000256" key="1">
    <source>
        <dbReference type="SAM" id="MobiDB-lite"/>
    </source>
</evidence>
<name>A0AAJ2NT81_ALKPS</name>
<feature type="non-terminal residue" evidence="2">
    <location>
        <position position="1"/>
    </location>
</feature>
<reference evidence="2" key="1">
    <citation type="submission" date="2023-10" db="EMBL/GenBank/DDBJ databases">
        <title>Screening of Alkalihalophilus pseudofirmusBZ-TG-HK211 and Its Alleviation of Salt Stress on Rapeseed Growth.</title>
        <authorList>
            <person name="Zhao B."/>
            <person name="Guo T."/>
        </authorList>
    </citation>
    <scope>NUCLEOTIDE SEQUENCE</scope>
    <source>
        <strain evidence="2">BZ-TG-HK211</strain>
    </source>
</reference>
<dbReference type="EMBL" id="JAWJAY010000934">
    <property type="protein sequence ID" value="MDV2888101.1"/>
    <property type="molecule type" value="Genomic_DNA"/>
</dbReference>
<sequence length="86" mass="9590">SASKNAVSVNKNRLSASKKVLSTNKNHLSASKNILSTNKNKTHKKIFKTTLSFLCPNRYIEGEADEPMHRSAVQAARTSPVHWRLT</sequence>